<keyword evidence="3 6" id="KW-0347">Helicase</keyword>
<evidence type="ECO:0000256" key="4">
    <source>
        <dbReference type="ARBA" id="ARBA00022840"/>
    </source>
</evidence>
<dbReference type="SUPFAM" id="SSF52540">
    <property type="entry name" value="P-loop containing nucleoside triphosphate hydrolases"/>
    <property type="match status" value="1"/>
</dbReference>
<evidence type="ECO:0000256" key="1">
    <source>
        <dbReference type="ARBA" id="ARBA00022741"/>
    </source>
</evidence>
<dbReference type="EMBL" id="JARAOO010000003">
    <property type="protein sequence ID" value="KAJ7974955.1"/>
    <property type="molecule type" value="Genomic_DNA"/>
</dbReference>
<dbReference type="AlphaFoldDB" id="A0AAD7Q4Y4"/>
<dbReference type="GO" id="GO:0005524">
    <property type="term" value="F:ATP binding"/>
    <property type="evidence" value="ECO:0007669"/>
    <property type="project" value="UniProtKB-KW"/>
</dbReference>
<dbReference type="PANTHER" id="PTHR47960">
    <property type="entry name" value="DEAD-BOX ATP-DEPENDENT RNA HELICASE 50"/>
    <property type="match status" value="1"/>
</dbReference>
<accession>A0AAD7Q4Y4</accession>
<proteinExistence type="predicted"/>
<feature type="compositionally biased region" description="Basic residues" evidence="5">
    <location>
        <begin position="9"/>
        <end position="22"/>
    </location>
</feature>
<dbReference type="GO" id="GO:0004386">
    <property type="term" value="F:helicase activity"/>
    <property type="evidence" value="ECO:0007669"/>
    <property type="project" value="UniProtKB-KW"/>
</dbReference>
<sequence length="393" mass="43241">MAKGEDAMRRKKNKVNRKKLQRKKDSSTVSARVAAIIAAKKRRQSGKRRMCQGMCFSLPTPDDPFNDRHGKKDFKEKDNGKIKHFKENKRVVVNGKSIESRKGDIGTNNVQSNHSVQSNEVIDLKDGRKKSVTAKSILDPESANSQVIKKGSGSHPFQQGQHFENSDCPSKFLILCLNSIENALRHDGVFCGGADTSLFVNTWGVEFWKCYSIRKNVLDTTGNCSSIEKIAWMVSCAADTIARKEKEGLSFPSPFLLFLVTSQEKTAKVRSVCKPLKPLGIHTVSIHSGASIDHQIQGLKSCEPEFLVTTAERLLELLSFGAVDISGVSMLVVDGINPDMIKFIKQCISGVPLTVVFNDCDNDASIPVVQDILTGSFCRLSPDVVKAHASSSQ</sequence>
<organism evidence="6 7">
    <name type="scientific">Quillaja saponaria</name>
    <name type="common">Soap bark tree</name>
    <dbReference type="NCBI Taxonomy" id="32244"/>
    <lineage>
        <taxon>Eukaryota</taxon>
        <taxon>Viridiplantae</taxon>
        <taxon>Streptophyta</taxon>
        <taxon>Embryophyta</taxon>
        <taxon>Tracheophyta</taxon>
        <taxon>Spermatophyta</taxon>
        <taxon>Magnoliopsida</taxon>
        <taxon>eudicotyledons</taxon>
        <taxon>Gunneridae</taxon>
        <taxon>Pentapetalae</taxon>
        <taxon>rosids</taxon>
        <taxon>fabids</taxon>
        <taxon>Fabales</taxon>
        <taxon>Quillajaceae</taxon>
        <taxon>Quillaja</taxon>
    </lineage>
</organism>
<evidence type="ECO:0000256" key="3">
    <source>
        <dbReference type="ARBA" id="ARBA00022806"/>
    </source>
</evidence>
<keyword evidence="2" id="KW-0378">Hydrolase</keyword>
<dbReference type="Gene3D" id="3.40.50.300">
    <property type="entry name" value="P-loop containing nucleotide triphosphate hydrolases"/>
    <property type="match status" value="1"/>
</dbReference>
<dbReference type="KEGG" id="qsa:O6P43_004944"/>
<name>A0AAD7Q4Y4_QUISA</name>
<evidence type="ECO:0000313" key="7">
    <source>
        <dbReference type="Proteomes" id="UP001163823"/>
    </source>
</evidence>
<keyword evidence="1" id="KW-0547">Nucleotide-binding</keyword>
<feature type="region of interest" description="Disordered" evidence="5">
    <location>
        <begin position="96"/>
        <end position="118"/>
    </location>
</feature>
<comment type="caution">
    <text evidence="6">The sequence shown here is derived from an EMBL/GenBank/DDBJ whole genome shotgun (WGS) entry which is preliminary data.</text>
</comment>
<keyword evidence="7" id="KW-1185">Reference proteome</keyword>
<protein>
    <submittedName>
        <fullName evidence="6">ATP-dependent RNA helicase</fullName>
    </submittedName>
</protein>
<feature type="compositionally biased region" description="Low complexity" evidence="5">
    <location>
        <begin position="108"/>
        <end position="118"/>
    </location>
</feature>
<evidence type="ECO:0000313" key="6">
    <source>
        <dbReference type="EMBL" id="KAJ7974955.1"/>
    </source>
</evidence>
<keyword evidence="4" id="KW-0067">ATP-binding</keyword>
<reference evidence="6" key="1">
    <citation type="journal article" date="2023" name="Science">
        <title>Elucidation of the pathway for biosynthesis of saponin adjuvants from the soapbark tree.</title>
        <authorList>
            <person name="Reed J."/>
            <person name="Orme A."/>
            <person name="El-Demerdash A."/>
            <person name="Owen C."/>
            <person name="Martin L.B.B."/>
            <person name="Misra R.C."/>
            <person name="Kikuchi S."/>
            <person name="Rejzek M."/>
            <person name="Martin A.C."/>
            <person name="Harkess A."/>
            <person name="Leebens-Mack J."/>
            <person name="Louveau T."/>
            <person name="Stephenson M.J."/>
            <person name="Osbourn A."/>
        </authorList>
    </citation>
    <scope>NUCLEOTIDE SEQUENCE</scope>
    <source>
        <strain evidence="6">S10</strain>
    </source>
</reference>
<evidence type="ECO:0000256" key="5">
    <source>
        <dbReference type="SAM" id="MobiDB-lite"/>
    </source>
</evidence>
<dbReference type="InterPro" id="IPR027417">
    <property type="entry name" value="P-loop_NTPase"/>
</dbReference>
<evidence type="ECO:0000256" key="2">
    <source>
        <dbReference type="ARBA" id="ARBA00022801"/>
    </source>
</evidence>
<gene>
    <name evidence="6" type="ORF">O6P43_004944</name>
</gene>
<dbReference type="GO" id="GO:0016787">
    <property type="term" value="F:hydrolase activity"/>
    <property type="evidence" value="ECO:0007669"/>
    <property type="project" value="UniProtKB-KW"/>
</dbReference>
<dbReference type="Proteomes" id="UP001163823">
    <property type="component" value="Chromosome 3"/>
</dbReference>
<feature type="region of interest" description="Disordered" evidence="5">
    <location>
        <begin position="1"/>
        <end position="30"/>
    </location>
</feature>